<keyword evidence="3" id="KW-1185">Reference proteome</keyword>
<dbReference type="CTD" id="90313"/>
<reference evidence="4" key="1">
    <citation type="submission" date="2025-08" db="UniProtKB">
        <authorList>
            <consortium name="RefSeq"/>
        </authorList>
    </citation>
    <scope>IDENTIFICATION</scope>
</reference>
<dbReference type="RefSeq" id="XP_004857115.1">
    <property type="nucleotide sequence ID" value="XM_004857058.2"/>
</dbReference>
<gene>
    <name evidence="4" type="primary">Tp53i13</name>
</gene>
<evidence type="ECO:0000256" key="1">
    <source>
        <dbReference type="SAM" id="MobiDB-lite"/>
    </source>
</evidence>
<keyword evidence="2" id="KW-0472">Membrane</keyword>
<feature type="compositionally biased region" description="Low complexity" evidence="1">
    <location>
        <begin position="296"/>
        <end position="306"/>
    </location>
</feature>
<name>A0AAX6PPY5_HETGA</name>
<feature type="transmembrane region" description="Helical" evidence="2">
    <location>
        <begin position="361"/>
        <end position="380"/>
    </location>
</feature>
<accession>A0AAX6PPY5</accession>
<protein>
    <submittedName>
        <fullName evidence="4">Tumor protein p53-inducible protein 13 isoform X1</fullName>
    </submittedName>
</protein>
<dbReference type="GO" id="GO:0005737">
    <property type="term" value="C:cytoplasm"/>
    <property type="evidence" value="ECO:0007669"/>
    <property type="project" value="TreeGrafter"/>
</dbReference>
<evidence type="ECO:0000256" key="2">
    <source>
        <dbReference type="SAM" id="Phobius"/>
    </source>
</evidence>
<dbReference type="KEGG" id="hgl:101699152"/>
<evidence type="ECO:0000313" key="3">
    <source>
        <dbReference type="Proteomes" id="UP000694906"/>
    </source>
</evidence>
<feature type="region of interest" description="Disordered" evidence="1">
    <location>
        <begin position="234"/>
        <end position="256"/>
    </location>
</feature>
<dbReference type="PANTHER" id="PTHR34179">
    <property type="entry name" value="TUMOR PROTEIN P53-INDUCIBLE PROTEIN 13"/>
    <property type="match status" value="1"/>
</dbReference>
<dbReference type="Proteomes" id="UP000694906">
    <property type="component" value="Unplaced"/>
</dbReference>
<dbReference type="AlphaFoldDB" id="A0AAX6PPY5"/>
<proteinExistence type="predicted"/>
<keyword evidence="2" id="KW-1133">Transmembrane helix</keyword>
<dbReference type="PANTHER" id="PTHR34179:SF1">
    <property type="entry name" value="TUMOR PROTEIN P53-INDUCIBLE PROTEIN 13"/>
    <property type="match status" value="1"/>
</dbReference>
<feature type="transmembrane region" description="Helical" evidence="2">
    <location>
        <begin position="12"/>
        <end position="32"/>
    </location>
</feature>
<feature type="region of interest" description="Disordered" evidence="1">
    <location>
        <begin position="425"/>
        <end position="444"/>
    </location>
</feature>
<sequence>MGPGGARAGSTWARAVLGVGAGSLAGWAVILAGMAPPPLSPCLLLLAALAGLLGPSEVRRPTRGKASTPRSQSASPKVVAELAEEAGARCPEGLWPLPPQVLPKVTYTRVRPGQVEAVTFLYHPCAHPWLKLQLAFLARVCVAKPLLKPDSNLTRDRPLVLTAWRMALEMAWVEPTWAAYWLKRQWRKQRKKVWFYSDSPAQPFPSVPSHSRGRLCPRGCMQVPALAFALRSWRPPGTEVPPTGPRQHSSSGAKRRGLRAALGLQSTPAGLRVPFASPWSLKARQPILGTQGEGANAPSVPSLPLSPGGPGGNASTRTEGQIPKAHGSPGGCTCPTQASPAPRAAAPPRVALGPTPRTEEAAWAAMALTFLLVLLTLAMLCTRLHRNFRQGDSIYWGPTADSQDTVAAVLKRRLLMPSRRIKRYRRRPLLPPMPDSGPDGESSD</sequence>
<organism evidence="3 4">
    <name type="scientific">Heterocephalus glaber</name>
    <name type="common">Naked mole rat</name>
    <dbReference type="NCBI Taxonomy" id="10181"/>
    <lineage>
        <taxon>Eukaryota</taxon>
        <taxon>Metazoa</taxon>
        <taxon>Chordata</taxon>
        <taxon>Craniata</taxon>
        <taxon>Vertebrata</taxon>
        <taxon>Euteleostomi</taxon>
        <taxon>Mammalia</taxon>
        <taxon>Eutheria</taxon>
        <taxon>Euarchontoglires</taxon>
        <taxon>Glires</taxon>
        <taxon>Rodentia</taxon>
        <taxon>Hystricomorpha</taxon>
        <taxon>Bathyergidae</taxon>
        <taxon>Heterocephalus</taxon>
    </lineage>
</organism>
<dbReference type="GeneID" id="101699152"/>
<evidence type="ECO:0000313" key="4">
    <source>
        <dbReference type="RefSeq" id="XP_004857115.1"/>
    </source>
</evidence>
<feature type="compositionally biased region" description="Low complexity" evidence="1">
    <location>
        <begin position="335"/>
        <end position="346"/>
    </location>
</feature>
<keyword evidence="2" id="KW-0812">Transmembrane</keyword>
<feature type="region of interest" description="Disordered" evidence="1">
    <location>
        <begin position="289"/>
        <end position="346"/>
    </location>
</feature>